<dbReference type="RefSeq" id="YP_008318287.1">
    <property type="nucleotide sequence ID" value="NC_021856.1"/>
</dbReference>
<protein>
    <submittedName>
        <fullName evidence="1">Uncharacterized protein</fullName>
    </submittedName>
</protein>
<dbReference type="GeneID" id="16511490"/>
<dbReference type="KEGG" id="vg:16511490"/>
<reference evidence="1 2" key="1">
    <citation type="submission" date="2013-02" db="EMBL/GenBank/DDBJ databases">
        <title>phiNIT1 genome sequensing.</title>
        <authorList>
            <person name="Ozaki T."/>
            <person name="Kaneko J."/>
        </authorList>
    </citation>
    <scope>NUCLEOTIDE SEQUENCE [LARGE SCALE GENOMIC DNA]</scope>
    <source>
        <strain evidence="1">PhiNIT1</strain>
    </source>
</reference>
<evidence type="ECO:0000313" key="2">
    <source>
        <dbReference type="Proteomes" id="UP000014701"/>
    </source>
</evidence>
<gene>
    <name evidence="1" type="primary">orf89b</name>
</gene>
<dbReference type="Proteomes" id="UP000014701">
    <property type="component" value="Segment"/>
</dbReference>
<accession>S6B1C0</accession>
<evidence type="ECO:0000313" key="1">
    <source>
        <dbReference type="EMBL" id="BAN59519.1"/>
    </source>
</evidence>
<proteinExistence type="predicted"/>
<dbReference type="OrthoDB" id="32908at10239"/>
<name>S6B1C0_9CAUD</name>
<organism evidence="1 2">
    <name type="scientific">Bacillus phage phiNIT1</name>
    <dbReference type="NCBI Taxonomy" id="207656"/>
    <lineage>
        <taxon>Viruses</taxon>
        <taxon>Duplodnaviria</taxon>
        <taxon>Heunggongvirae</taxon>
        <taxon>Uroviricota</taxon>
        <taxon>Caudoviricetes</taxon>
        <taxon>Herelleviridae</taxon>
        <taxon>Bastillevirinae</taxon>
        <taxon>Nitunavirus</taxon>
        <taxon>Nitunavirus NIT1</taxon>
    </lineage>
</organism>
<dbReference type="EMBL" id="AP013029">
    <property type="protein sequence ID" value="BAN59519.1"/>
    <property type="molecule type" value="Genomic_DNA"/>
</dbReference>
<keyword evidence="2" id="KW-1185">Reference proteome</keyword>
<sequence>MKKVGVEYRDLIKNDRRVYGIPYDVWDEDLWVGEGEPISINGKNWVKASWLLERYMVECDIELFDFVEDWTEEVEKEYREYLGYFEERR</sequence>